<keyword evidence="2" id="KW-1185">Reference proteome</keyword>
<proteinExistence type="predicted"/>
<dbReference type="eggNOG" id="ENOG502RM7V">
    <property type="taxonomic scope" value="Eukaryota"/>
</dbReference>
<evidence type="ECO:0000313" key="2">
    <source>
        <dbReference type="Proteomes" id="UP000011761"/>
    </source>
</evidence>
<dbReference type="AlphaFoldDB" id="M2M4L4"/>
<accession>M2M4L4</accession>
<dbReference type="Proteomes" id="UP000011761">
    <property type="component" value="Unassembled WGS sequence"/>
</dbReference>
<reference evidence="1 2" key="1">
    <citation type="journal article" date="2012" name="PLoS Pathog.">
        <title>Diverse lifestyles and strategies of plant pathogenesis encoded in the genomes of eighteen Dothideomycetes fungi.</title>
        <authorList>
            <person name="Ohm R.A."/>
            <person name="Feau N."/>
            <person name="Henrissat B."/>
            <person name="Schoch C.L."/>
            <person name="Horwitz B.A."/>
            <person name="Barry K.W."/>
            <person name="Condon B.J."/>
            <person name="Copeland A.C."/>
            <person name="Dhillon B."/>
            <person name="Glaser F."/>
            <person name="Hesse C.N."/>
            <person name="Kosti I."/>
            <person name="LaButti K."/>
            <person name="Lindquist E.A."/>
            <person name="Lucas S."/>
            <person name="Salamov A.A."/>
            <person name="Bradshaw R.E."/>
            <person name="Ciuffetti L."/>
            <person name="Hamelin R.C."/>
            <person name="Kema G.H.J."/>
            <person name="Lawrence C."/>
            <person name="Scott J.A."/>
            <person name="Spatafora J.W."/>
            <person name="Turgeon B.G."/>
            <person name="de Wit P.J.G.M."/>
            <person name="Zhong S."/>
            <person name="Goodwin S.B."/>
            <person name="Grigoriev I.V."/>
        </authorList>
    </citation>
    <scope>NUCLEOTIDE SEQUENCE [LARGE SCALE GENOMIC DNA]</scope>
    <source>
        <strain evidence="1 2">UAMH 10762</strain>
    </source>
</reference>
<dbReference type="RefSeq" id="XP_007681086.1">
    <property type="nucleotide sequence ID" value="XM_007682896.1"/>
</dbReference>
<name>M2M4L4_BAUPA</name>
<dbReference type="KEGG" id="bcom:BAUCODRAFT_151940"/>
<dbReference type="GeneID" id="19109180"/>
<dbReference type="HOGENOM" id="CLU_2483013_0_0_1"/>
<organism evidence="1 2">
    <name type="scientific">Baudoinia panamericana (strain UAMH 10762)</name>
    <name type="common">Angels' share fungus</name>
    <name type="synonym">Baudoinia compniacensis (strain UAMH 10762)</name>
    <dbReference type="NCBI Taxonomy" id="717646"/>
    <lineage>
        <taxon>Eukaryota</taxon>
        <taxon>Fungi</taxon>
        <taxon>Dikarya</taxon>
        <taxon>Ascomycota</taxon>
        <taxon>Pezizomycotina</taxon>
        <taxon>Dothideomycetes</taxon>
        <taxon>Dothideomycetidae</taxon>
        <taxon>Mycosphaerellales</taxon>
        <taxon>Teratosphaeriaceae</taxon>
        <taxon>Baudoinia</taxon>
    </lineage>
</organism>
<evidence type="ECO:0000313" key="1">
    <source>
        <dbReference type="EMBL" id="EMC91531.1"/>
    </source>
</evidence>
<dbReference type="OrthoDB" id="3650686at2759"/>
<sequence length="87" mass="9584">MSDDELLAILRVNLRNAASTFGKGTPPYESIRTVIEEHLKHSTFRGAISNELCASRHPAAPRTQADRQVAQPSNTTYTLAYRSKPAS</sequence>
<protein>
    <submittedName>
        <fullName evidence="1">Uncharacterized protein</fullName>
    </submittedName>
</protein>
<gene>
    <name evidence="1" type="ORF">BAUCODRAFT_151940</name>
</gene>
<dbReference type="EMBL" id="KB445563">
    <property type="protein sequence ID" value="EMC91531.1"/>
    <property type="molecule type" value="Genomic_DNA"/>
</dbReference>